<reference evidence="5 6" key="1">
    <citation type="submission" date="2022-03" db="EMBL/GenBank/DDBJ databases">
        <title>Complete genome analysis of Roseomonas KG 17.1 : a prolific producer of plant growth promoters.</title>
        <authorList>
            <person name="Saadouli I."/>
            <person name="Najjari A."/>
            <person name="Mosbah A."/>
            <person name="Ouzari H.I."/>
        </authorList>
    </citation>
    <scope>NUCLEOTIDE SEQUENCE [LARGE SCALE GENOMIC DNA]</scope>
    <source>
        <strain evidence="5 6">KG17-1</strain>
    </source>
</reference>
<sequence>MNKQDLVAVVAETGELSKAKAVEVVDAVFGAIGGSLKAKQEVRLLGFGTFSTARRKAGKGRNPRTGEEIDIPAATTVRFKPGKLLRDDLN</sequence>
<keyword evidence="3 5" id="KW-0238">DNA-binding</keyword>
<protein>
    <submittedName>
        <fullName evidence="5">HU family DNA-binding protein</fullName>
    </submittedName>
</protein>
<comment type="similarity">
    <text evidence="1 4">Belongs to the bacterial histone-like protein family.</text>
</comment>
<dbReference type="InterPro" id="IPR000119">
    <property type="entry name" value="Hist_DNA-bd"/>
</dbReference>
<comment type="caution">
    <text evidence="5">The sequence shown here is derived from an EMBL/GenBank/DDBJ whole genome shotgun (WGS) entry which is preliminary data.</text>
</comment>
<evidence type="ECO:0000256" key="2">
    <source>
        <dbReference type="ARBA" id="ARBA00023067"/>
    </source>
</evidence>
<dbReference type="Proteomes" id="UP001201985">
    <property type="component" value="Unassembled WGS sequence"/>
</dbReference>
<dbReference type="PANTHER" id="PTHR33175:SF3">
    <property type="entry name" value="DNA-BINDING PROTEIN HU-BETA"/>
    <property type="match status" value="1"/>
</dbReference>
<accession>A0ABS9W0G4</accession>
<dbReference type="Pfam" id="PF00216">
    <property type="entry name" value="Bac_DNA_binding"/>
    <property type="match status" value="1"/>
</dbReference>
<gene>
    <name evidence="5" type="ORF">MON41_03295</name>
</gene>
<name>A0ABS9W0G4_9PROT</name>
<dbReference type="RefSeq" id="WP_202910614.1">
    <property type="nucleotide sequence ID" value="NZ_JALBUU010000004.1"/>
</dbReference>
<dbReference type="GO" id="GO:0003677">
    <property type="term" value="F:DNA binding"/>
    <property type="evidence" value="ECO:0007669"/>
    <property type="project" value="UniProtKB-KW"/>
</dbReference>
<keyword evidence="6" id="KW-1185">Reference proteome</keyword>
<evidence type="ECO:0000313" key="6">
    <source>
        <dbReference type="Proteomes" id="UP001201985"/>
    </source>
</evidence>
<dbReference type="EMBL" id="JALBUU010000004">
    <property type="protein sequence ID" value="MCI0752787.1"/>
    <property type="molecule type" value="Genomic_DNA"/>
</dbReference>
<evidence type="ECO:0000256" key="4">
    <source>
        <dbReference type="RuleBase" id="RU003939"/>
    </source>
</evidence>
<proteinExistence type="inferred from homology"/>
<organism evidence="5 6">
    <name type="scientific">Teichococcus vastitatis</name>
    <dbReference type="NCBI Taxonomy" id="2307076"/>
    <lineage>
        <taxon>Bacteria</taxon>
        <taxon>Pseudomonadati</taxon>
        <taxon>Pseudomonadota</taxon>
        <taxon>Alphaproteobacteria</taxon>
        <taxon>Acetobacterales</taxon>
        <taxon>Roseomonadaceae</taxon>
        <taxon>Roseomonas</taxon>
    </lineage>
</organism>
<dbReference type="InterPro" id="IPR010992">
    <property type="entry name" value="IHF-like_DNA-bd_dom_sf"/>
</dbReference>
<dbReference type="PRINTS" id="PR01727">
    <property type="entry name" value="DNABINDINGHU"/>
</dbReference>
<dbReference type="Gene3D" id="4.10.520.10">
    <property type="entry name" value="IHF-like DNA-binding proteins"/>
    <property type="match status" value="1"/>
</dbReference>
<evidence type="ECO:0000256" key="3">
    <source>
        <dbReference type="ARBA" id="ARBA00023125"/>
    </source>
</evidence>
<dbReference type="CDD" id="cd13831">
    <property type="entry name" value="HU"/>
    <property type="match status" value="1"/>
</dbReference>
<dbReference type="PANTHER" id="PTHR33175">
    <property type="entry name" value="DNA-BINDING PROTEIN HU"/>
    <property type="match status" value="1"/>
</dbReference>
<dbReference type="SMART" id="SM00411">
    <property type="entry name" value="BHL"/>
    <property type="match status" value="1"/>
</dbReference>
<keyword evidence="2" id="KW-0226">DNA condensation</keyword>
<evidence type="ECO:0000313" key="5">
    <source>
        <dbReference type="EMBL" id="MCI0752787.1"/>
    </source>
</evidence>
<evidence type="ECO:0000256" key="1">
    <source>
        <dbReference type="ARBA" id="ARBA00010529"/>
    </source>
</evidence>
<dbReference type="SUPFAM" id="SSF47729">
    <property type="entry name" value="IHF-like DNA-binding proteins"/>
    <property type="match status" value="1"/>
</dbReference>